<reference evidence="2 3" key="1">
    <citation type="submission" date="2024-04" db="EMBL/GenBank/DDBJ databases">
        <authorList>
            <person name="Fracassetti M."/>
        </authorList>
    </citation>
    <scope>NUCLEOTIDE SEQUENCE [LARGE SCALE GENOMIC DNA]</scope>
</reference>
<sequence length="70" mass="7954">MVDSSMKLCRLFGLEVGNSKEEAENFVVDLAREAKCKKKIVSRSKAEMERHRLGPQPSESVSTRSRRRSS</sequence>
<accession>A0AAV2EBL6</accession>
<feature type="region of interest" description="Disordered" evidence="1">
    <location>
        <begin position="41"/>
        <end position="70"/>
    </location>
</feature>
<evidence type="ECO:0000313" key="3">
    <source>
        <dbReference type="Proteomes" id="UP001497516"/>
    </source>
</evidence>
<dbReference type="EMBL" id="OZ034817">
    <property type="protein sequence ID" value="CAL1383172.1"/>
    <property type="molecule type" value="Genomic_DNA"/>
</dbReference>
<proteinExistence type="predicted"/>
<protein>
    <submittedName>
        <fullName evidence="2">Uncharacterized protein</fullName>
    </submittedName>
</protein>
<dbReference type="Proteomes" id="UP001497516">
    <property type="component" value="Chromosome 4"/>
</dbReference>
<keyword evidence="3" id="KW-1185">Reference proteome</keyword>
<evidence type="ECO:0000256" key="1">
    <source>
        <dbReference type="SAM" id="MobiDB-lite"/>
    </source>
</evidence>
<organism evidence="2 3">
    <name type="scientific">Linum trigynum</name>
    <dbReference type="NCBI Taxonomy" id="586398"/>
    <lineage>
        <taxon>Eukaryota</taxon>
        <taxon>Viridiplantae</taxon>
        <taxon>Streptophyta</taxon>
        <taxon>Embryophyta</taxon>
        <taxon>Tracheophyta</taxon>
        <taxon>Spermatophyta</taxon>
        <taxon>Magnoliopsida</taxon>
        <taxon>eudicotyledons</taxon>
        <taxon>Gunneridae</taxon>
        <taxon>Pentapetalae</taxon>
        <taxon>rosids</taxon>
        <taxon>fabids</taxon>
        <taxon>Malpighiales</taxon>
        <taxon>Linaceae</taxon>
        <taxon>Linum</taxon>
    </lineage>
</organism>
<gene>
    <name evidence="2" type="ORF">LTRI10_LOCUS24458</name>
</gene>
<name>A0AAV2EBL6_9ROSI</name>
<evidence type="ECO:0000313" key="2">
    <source>
        <dbReference type="EMBL" id="CAL1383172.1"/>
    </source>
</evidence>
<dbReference type="AlphaFoldDB" id="A0AAV2EBL6"/>